<feature type="compositionally biased region" description="Polar residues" evidence="2">
    <location>
        <begin position="420"/>
        <end position="434"/>
    </location>
</feature>
<dbReference type="EMBL" id="CAJOBC010004443">
    <property type="protein sequence ID" value="CAF3827922.1"/>
    <property type="molecule type" value="Genomic_DNA"/>
</dbReference>
<comment type="similarity">
    <text evidence="1">Belongs to the FAM124 family.</text>
</comment>
<feature type="domain" description="FAM124" evidence="3">
    <location>
        <begin position="119"/>
        <end position="272"/>
    </location>
</feature>
<evidence type="ECO:0000313" key="8">
    <source>
        <dbReference type="Proteomes" id="UP000663829"/>
    </source>
</evidence>
<dbReference type="Proteomes" id="UP000681722">
    <property type="component" value="Unassembled WGS sequence"/>
</dbReference>
<feature type="compositionally biased region" description="Low complexity" evidence="2">
    <location>
        <begin position="339"/>
        <end position="363"/>
    </location>
</feature>
<dbReference type="PANTHER" id="PTHR14715:SF6">
    <property type="entry name" value="FAM124 DOMAIN-CONTAINING PROTEIN"/>
    <property type="match status" value="1"/>
</dbReference>
<feature type="region of interest" description="Disordered" evidence="2">
    <location>
        <begin position="404"/>
        <end position="434"/>
    </location>
</feature>
<evidence type="ECO:0000313" key="5">
    <source>
        <dbReference type="EMBL" id="CAF1059404.1"/>
    </source>
</evidence>
<feature type="region of interest" description="Disordered" evidence="2">
    <location>
        <begin position="339"/>
        <end position="372"/>
    </location>
</feature>
<dbReference type="InterPro" id="IPR046365">
    <property type="entry name" value="FAM124_dom"/>
</dbReference>
<dbReference type="Pfam" id="PF15067">
    <property type="entry name" value="FAM124"/>
    <property type="match status" value="1"/>
</dbReference>
<dbReference type="OrthoDB" id="10023686at2759"/>
<organism evidence="5 8">
    <name type="scientific">Didymodactylos carnosus</name>
    <dbReference type="NCBI Taxonomy" id="1234261"/>
    <lineage>
        <taxon>Eukaryota</taxon>
        <taxon>Metazoa</taxon>
        <taxon>Spiralia</taxon>
        <taxon>Gnathifera</taxon>
        <taxon>Rotifera</taxon>
        <taxon>Eurotatoria</taxon>
        <taxon>Bdelloidea</taxon>
        <taxon>Philodinida</taxon>
        <taxon>Philodinidae</taxon>
        <taxon>Didymodactylos</taxon>
    </lineage>
</organism>
<dbReference type="EMBL" id="CAJOBA010002733">
    <property type="protein sequence ID" value="CAF3657423.1"/>
    <property type="molecule type" value="Genomic_DNA"/>
</dbReference>
<dbReference type="Proteomes" id="UP000663829">
    <property type="component" value="Unassembled WGS sequence"/>
</dbReference>
<evidence type="ECO:0000313" key="6">
    <source>
        <dbReference type="EMBL" id="CAF3657423.1"/>
    </source>
</evidence>
<sequence>MSKCQCPCELVLKVGCNESDEISSALTNLLRSCSISENNFFVIECQTQSTSYLGSLTTIITASSSSNSSVDDVQQISSQSLSCVLLITDDILKRQQLVSSLSSISSNINSNNGKLPKSKYFFKSSIWNFHHKIELLDEYKSTIARQDYYELSKHLPLWSISHVPLSRLPIVRFNIFTQQFDLMVKFYSSLFQHKPESIKPGFVLYILQHSQTKIVQFSIKFSPSIKSYCLSQTSHLKFRLKTLSTQLQTEYSSKLFYLNKYEYCIHDPDGNLLHIHLLTNEQTATCVQEPSLRTVKHHQEICTNDSGVGDSESQLNLFSSVIPQGYHPYSQQKLSIGPTLTTKTNSTTPQDQDIHSHSSQSSHDSGRWSSISSNELATLRTITTTTANTLTNRNNFENMSNEYKQQQVNSNKEREKTHDTFGQPTQTSTPLHLSKSTHLRPFQEEKRQSQLFDQTCDVSYEVDSPRNSNCDNSRDYVKKENVEGYLNAFLQKKNRKHQNTTTLILPKIQQEKQHNMNDSSLRRFSNDEKQRTNSINVKALIAQFETSRIERSPVRPLSAPLVQSTTNRKPKSILHRRSITTSIDVHKCDTNINSSRKRSKSVTFDCNGNQTDDEDEEENNIEQRINRPSSCIDFVKQERQIPIQFYTYHTRDGTRSPKLNIGITLDSRLRKTPVLEMIRSSAMPEEKLCDPELIDLLKRTSSLRRANSYITANTYNIPVAPIARF</sequence>
<proteinExistence type="inferred from homology"/>
<comment type="caution">
    <text evidence="5">The sequence shown here is derived from an EMBL/GenBank/DDBJ whole genome shotgun (WGS) entry which is preliminary data.</text>
</comment>
<dbReference type="Proteomes" id="UP000682733">
    <property type="component" value="Unassembled WGS sequence"/>
</dbReference>
<dbReference type="EMBL" id="CAJNOK010002732">
    <property type="protein sequence ID" value="CAF0872622.1"/>
    <property type="molecule type" value="Genomic_DNA"/>
</dbReference>
<dbReference type="PANTHER" id="PTHR14715">
    <property type="entry name" value="FAM124 DOMAIN-CONTAINING PROTEIN-RELATED"/>
    <property type="match status" value="1"/>
</dbReference>
<protein>
    <recommendedName>
        <fullName evidence="3">FAM124 domain-containing protein</fullName>
    </recommendedName>
</protein>
<dbReference type="Proteomes" id="UP000677228">
    <property type="component" value="Unassembled WGS sequence"/>
</dbReference>
<evidence type="ECO:0000313" key="4">
    <source>
        <dbReference type="EMBL" id="CAF0872622.1"/>
    </source>
</evidence>
<dbReference type="AlphaFoldDB" id="A0A814L0L3"/>
<gene>
    <name evidence="5" type="ORF">GPM918_LOCUS16698</name>
    <name evidence="4" type="ORF">OVA965_LOCUS8212</name>
    <name evidence="7" type="ORF">SRO942_LOCUS16697</name>
    <name evidence="6" type="ORF">TMI583_LOCUS8208</name>
</gene>
<accession>A0A814L0L3</accession>
<evidence type="ECO:0000256" key="2">
    <source>
        <dbReference type="SAM" id="MobiDB-lite"/>
    </source>
</evidence>
<reference evidence="5" key="1">
    <citation type="submission" date="2021-02" db="EMBL/GenBank/DDBJ databases">
        <authorList>
            <person name="Nowell W R."/>
        </authorList>
    </citation>
    <scope>NUCLEOTIDE SEQUENCE</scope>
</reference>
<feature type="region of interest" description="Disordered" evidence="2">
    <location>
        <begin position="598"/>
        <end position="618"/>
    </location>
</feature>
<name>A0A814L0L3_9BILA</name>
<dbReference type="EMBL" id="CAJNOQ010004443">
    <property type="protein sequence ID" value="CAF1059404.1"/>
    <property type="molecule type" value="Genomic_DNA"/>
</dbReference>
<evidence type="ECO:0000313" key="7">
    <source>
        <dbReference type="EMBL" id="CAF3827922.1"/>
    </source>
</evidence>
<evidence type="ECO:0000259" key="3">
    <source>
        <dbReference type="Pfam" id="PF15067"/>
    </source>
</evidence>
<dbReference type="InterPro" id="IPR029380">
    <property type="entry name" value="FAM124"/>
</dbReference>
<keyword evidence="8" id="KW-1185">Reference proteome</keyword>
<evidence type="ECO:0000256" key="1">
    <source>
        <dbReference type="ARBA" id="ARBA00006440"/>
    </source>
</evidence>